<dbReference type="GO" id="GO:0043800">
    <property type="term" value="F:6-phospho-3-hexuloisomerase activity"/>
    <property type="evidence" value="ECO:0007669"/>
    <property type="project" value="UniProtKB-EC"/>
</dbReference>
<dbReference type="PANTHER" id="PTHR43443">
    <property type="entry name" value="3-HEXULOSE-6-PHOSPHATE ISOMERASE"/>
    <property type="match status" value="1"/>
</dbReference>
<accession>A0A644WTR1</accession>
<dbReference type="InterPro" id="IPR001347">
    <property type="entry name" value="SIS_dom"/>
</dbReference>
<dbReference type="PANTHER" id="PTHR43443:SF1">
    <property type="entry name" value="3-HEXULOSE-6-PHOSPHATE ISOMERASE"/>
    <property type="match status" value="1"/>
</dbReference>
<dbReference type="GO" id="GO:0097367">
    <property type="term" value="F:carbohydrate derivative binding"/>
    <property type="evidence" value="ECO:0007669"/>
    <property type="project" value="InterPro"/>
</dbReference>
<protein>
    <submittedName>
        <fullName evidence="3">3-hexulose-6-phosphate isomerase</fullName>
        <ecNumber evidence="3">5.3.1.27</ecNumber>
    </submittedName>
</protein>
<evidence type="ECO:0000256" key="1">
    <source>
        <dbReference type="ARBA" id="ARBA00009235"/>
    </source>
</evidence>
<reference evidence="3" key="1">
    <citation type="submission" date="2019-08" db="EMBL/GenBank/DDBJ databases">
        <authorList>
            <person name="Kucharzyk K."/>
            <person name="Murdoch R.W."/>
            <person name="Higgins S."/>
            <person name="Loffler F."/>
        </authorList>
    </citation>
    <scope>NUCLEOTIDE SEQUENCE</scope>
</reference>
<evidence type="ECO:0000259" key="2">
    <source>
        <dbReference type="PROSITE" id="PS51464"/>
    </source>
</evidence>
<name>A0A644WTR1_9ZZZZ</name>
<evidence type="ECO:0000313" key="3">
    <source>
        <dbReference type="EMBL" id="MPM07260.1"/>
    </source>
</evidence>
<dbReference type="EMBL" id="VSSQ01001316">
    <property type="protein sequence ID" value="MPM07260.1"/>
    <property type="molecule type" value="Genomic_DNA"/>
</dbReference>
<dbReference type="PROSITE" id="PS51464">
    <property type="entry name" value="SIS"/>
    <property type="match status" value="1"/>
</dbReference>
<comment type="caution">
    <text evidence="3">The sequence shown here is derived from an EMBL/GenBank/DDBJ whole genome shotgun (WGS) entry which is preliminary data.</text>
</comment>
<dbReference type="GO" id="GO:1901135">
    <property type="term" value="P:carbohydrate derivative metabolic process"/>
    <property type="evidence" value="ECO:0007669"/>
    <property type="project" value="InterPro"/>
</dbReference>
<dbReference type="InterPro" id="IPR046348">
    <property type="entry name" value="SIS_dom_sf"/>
</dbReference>
<dbReference type="AlphaFoldDB" id="A0A644WTR1"/>
<comment type="similarity">
    <text evidence="1">Belongs to the SIS family. PHI subfamily.</text>
</comment>
<dbReference type="InterPro" id="IPR017552">
    <property type="entry name" value="PHI/rmpB"/>
</dbReference>
<sequence length="190" mass="21649">MDFKKLAEVILEENRKVLDRIDLKEVDRLIEEIDKAKTIQLYAMGRMGLSMRGFTMRLKHMGYDAYIVYDKITPCIGKGDLLLNLCGMTNVEMNIVKLSKEAGATIGVLSPHPENEIGQLADFTVRVPGQFFGDPSEVKSIQPMCTILEQSMFLFTDIITMMIIEKNHIDIDKMHKRHTNLEGLLKPFAK</sequence>
<dbReference type="EC" id="5.3.1.27" evidence="3"/>
<gene>
    <name evidence="3" type="primary">hxlB_4</name>
    <name evidence="3" type="ORF">SDC9_53566</name>
</gene>
<organism evidence="3">
    <name type="scientific">bioreactor metagenome</name>
    <dbReference type="NCBI Taxonomy" id="1076179"/>
    <lineage>
        <taxon>unclassified sequences</taxon>
        <taxon>metagenomes</taxon>
        <taxon>ecological metagenomes</taxon>
    </lineage>
</organism>
<dbReference type="Gene3D" id="3.40.50.10490">
    <property type="entry name" value="Glucose-6-phosphate isomerase like protein, domain 1"/>
    <property type="match status" value="1"/>
</dbReference>
<dbReference type="SUPFAM" id="SSF53697">
    <property type="entry name" value="SIS domain"/>
    <property type="match status" value="1"/>
</dbReference>
<keyword evidence="3" id="KW-0413">Isomerase</keyword>
<proteinExistence type="inferred from homology"/>
<feature type="domain" description="SIS" evidence="2">
    <location>
        <begin position="29"/>
        <end position="169"/>
    </location>
</feature>